<dbReference type="RefSeq" id="WP_149674049.1">
    <property type="nucleotide sequence ID" value="NZ_VTUZ01000030.1"/>
</dbReference>
<dbReference type="Gene3D" id="3.40.190.290">
    <property type="match status" value="1"/>
</dbReference>
<keyword evidence="3" id="KW-0238">DNA-binding</keyword>
<evidence type="ECO:0000256" key="4">
    <source>
        <dbReference type="ARBA" id="ARBA00023163"/>
    </source>
</evidence>
<dbReference type="AlphaFoldDB" id="A0A5B0GNQ2"/>
<dbReference type="Pfam" id="PF00126">
    <property type="entry name" value="HTH_1"/>
    <property type="match status" value="1"/>
</dbReference>
<proteinExistence type="inferred from homology"/>
<keyword evidence="4" id="KW-0804">Transcription</keyword>
<dbReference type="InterPro" id="IPR000847">
    <property type="entry name" value="LysR_HTH_N"/>
</dbReference>
<dbReference type="Proteomes" id="UP000325273">
    <property type="component" value="Unassembled WGS sequence"/>
</dbReference>
<protein>
    <submittedName>
        <fullName evidence="6">LysR family transcriptional regulator</fullName>
    </submittedName>
</protein>
<dbReference type="InterPro" id="IPR005119">
    <property type="entry name" value="LysR_subst-bd"/>
</dbReference>
<comment type="caution">
    <text evidence="6">The sequence shown here is derived from an EMBL/GenBank/DDBJ whole genome shotgun (WGS) entry which is preliminary data.</text>
</comment>
<dbReference type="InterPro" id="IPR050950">
    <property type="entry name" value="HTH-type_LysR_regulators"/>
</dbReference>
<dbReference type="PRINTS" id="PR00039">
    <property type="entry name" value="HTHLYSR"/>
</dbReference>
<dbReference type="CDD" id="cd08440">
    <property type="entry name" value="PBP2_LTTR_like_4"/>
    <property type="match status" value="1"/>
</dbReference>
<comment type="similarity">
    <text evidence="1">Belongs to the LysR transcriptional regulatory family.</text>
</comment>
<gene>
    <name evidence="6" type="ORF">FVF58_33585</name>
</gene>
<dbReference type="GO" id="GO:0003700">
    <property type="term" value="F:DNA-binding transcription factor activity"/>
    <property type="evidence" value="ECO:0007669"/>
    <property type="project" value="InterPro"/>
</dbReference>
<evidence type="ECO:0000256" key="1">
    <source>
        <dbReference type="ARBA" id="ARBA00009437"/>
    </source>
</evidence>
<keyword evidence="2" id="KW-0805">Transcription regulation</keyword>
<dbReference type="GO" id="GO:0005829">
    <property type="term" value="C:cytosol"/>
    <property type="evidence" value="ECO:0007669"/>
    <property type="project" value="TreeGrafter"/>
</dbReference>
<dbReference type="PANTHER" id="PTHR30419:SF8">
    <property type="entry name" value="NITROGEN ASSIMILATION TRANSCRIPTIONAL ACTIVATOR-RELATED"/>
    <property type="match status" value="1"/>
</dbReference>
<reference evidence="6 7" key="1">
    <citation type="submission" date="2019-08" db="EMBL/GenBank/DDBJ databases">
        <title>Paraburkholderia sp. DCY113.</title>
        <authorList>
            <person name="Kang J."/>
        </authorList>
    </citation>
    <scope>NUCLEOTIDE SEQUENCE [LARGE SCALE GENOMIC DNA]</scope>
    <source>
        <strain evidence="6 7">DCY113</strain>
    </source>
</reference>
<organism evidence="6 7">
    <name type="scientific">Paraburkholderia panacisoli</name>
    <dbReference type="NCBI Taxonomy" id="2603818"/>
    <lineage>
        <taxon>Bacteria</taxon>
        <taxon>Pseudomonadati</taxon>
        <taxon>Pseudomonadota</taxon>
        <taxon>Betaproteobacteria</taxon>
        <taxon>Burkholderiales</taxon>
        <taxon>Burkholderiaceae</taxon>
        <taxon>Paraburkholderia</taxon>
    </lineage>
</organism>
<evidence type="ECO:0000256" key="2">
    <source>
        <dbReference type="ARBA" id="ARBA00023015"/>
    </source>
</evidence>
<dbReference type="PROSITE" id="PS50931">
    <property type="entry name" value="HTH_LYSR"/>
    <property type="match status" value="1"/>
</dbReference>
<dbReference type="Pfam" id="PF03466">
    <property type="entry name" value="LysR_substrate"/>
    <property type="match status" value="1"/>
</dbReference>
<evidence type="ECO:0000313" key="7">
    <source>
        <dbReference type="Proteomes" id="UP000325273"/>
    </source>
</evidence>
<dbReference type="SUPFAM" id="SSF53850">
    <property type="entry name" value="Periplasmic binding protein-like II"/>
    <property type="match status" value="1"/>
</dbReference>
<evidence type="ECO:0000313" key="6">
    <source>
        <dbReference type="EMBL" id="KAA1004068.1"/>
    </source>
</evidence>
<dbReference type="InterPro" id="IPR036390">
    <property type="entry name" value="WH_DNA-bd_sf"/>
</dbReference>
<name>A0A5B0GNQ2_9BURK</name>
<dbReference type="GO" id="GO:0003677">
    <property type="term" value="F:DNA binding"/>
    <property type="evidence" value="ECO:0007669"/>
    <property type="project" value="UniProtKB-KW"/>
</dbReference>
<dbReference type="EMBL" id="VTUZ01000030">
    <property type="protein sequence ID" value="KAA1004068.1"/>
    <property type="molecule type" value="Genomic_DNA"/>
</dbReference>
<accession>A0A5B0GNQ2</accession>
<keyword evidence="7" id="KW-1185">Reference proteome</keyword>
<dbReference type="PANTHER" id="PTHR30419">
    <property type="entry name" value="HTH-TYPE TRANSCRIPTIONAL REGULATOR YBHD"/>
    <property type="match status" value="1"/>
</dbReference>
<dbReference type="SUPFAM" id="SSF46785">
    <property type="entry name" value="Winged helix' DNA-binding domain"/>
    <property type="match status" value="1"/>
</dbReference>
<evidence type="ECO:0000259" key="5">
    <source>
        <dbReference type="PROSITE" id="PS50931"/>
    </source>
</evidence>
<sequence length="303" mass="33726">MNLTVKQLKVFVKLYELRSFTETADALFMTQSAVSKLCAELEDEVGFALFERSTRKVEPMDGATDLYRFAIEILGTLDAAARSLADLTSVRRGSVSIAAAPMIFHGLICDVMAEYHRTYPHVRLEAHEVSTDVAIEYVLNGRVDFGVVAPDRDDPRLLTEPIQEDRLFLACPADHPMATARKVSWRRIADENVIMLRSDNNMGRMVEAIMREQREDFQPMVEAGALSTLLSLVRTGIGIAVVPAYVVSLAKAFNLCVVPIEGSQKYPRVLSLIRRGNGRPSIAAGKFSDMLMNRLRKTSPFAD</sequence>
<dbReference type="Gene3D" id="1.10.10.10">
    <property type="entry name" value="Winged helix-like DNA-binding domain superfamily/Winged helix DNA-binding domain"/>
    <property type="match status" value="1"/>
</dbReference>
<feature type="domain" description="HTH lysR-type" evidence="5">
    <location>
        <begin position="1"/>
        <end position="60"/>
    </location>
</feature>
<dbReference type="InterPro" id="IPR036388">
    <property type="entry name" value="WH-like_DNA-bd_sf"/>
</dbReference>
<evidence type="ECO:0000256" key="3">
    <source>
        <dbReference type="ARBA" id="ARBA00023125"/>
    </source>
</evidence>